<feature type="compositionally biased region" description="Acidic residues" evidence="1">
    <location>
        <begin position="113"/>
        <end position="155"/>
    </location>
</feature>
<feature type="region of interest" description="Disordered" evidence="1">
    <location>
        <begin position="91"/>
        <end position="163"/>
    </location>
</feature>
<dbReference type="GeneID" id="111018576"/>
<reference evidence="3" key="1">
    <citation type="submission" date="2025-08" db="UniProtKB">
        <authorList>
            <consortium name="RefSeq"/>
        </authorList>
    </citation>
    <scope>IDENTIFICATION</scope>
    <source>
        <strain evidence="3">OHB3-1</strain>
    </source>
</reference>
<dbReference type="KEGG" id="mcha:111018576"/>
<protein>
    <submittedName>
        <fullName evidence="3">ATPase family AAA domain-containing protein At1g05910-like</fullName>
    </submittedName>
</protein>
<keyword evidence="2" id="KW-1185">Reference proteome</keyword>
<dbReference type="AlphaFoldDB" id="A0A6J1D8E6"/>
<organism evidence="2 3">
    <name type="scientific">Momordica charantia</name>
    <name type="common">Bitter gourd</name>
    <name type="synonym">Balsam pear</name>
    <dbReference type="NCBI Taxonomy" id="3673"/>
    <lineage>
        <taxon>Eukaryota</taxon>
        <taxon>Viridiplantae</taxon>
        <taxon>Streptophyta</taxon>
        <taxon>Embryophyta</taxon>
        <taxon>Tracheophyta</taxon>
        <taxon>Spermatophyta</taxon>
        <taxon>Magnoliopsida</taxon>
        <taxon>eudicotyledons</taxon>
        <taxon>Gunneridae</taxon>
        <taxon>Pentapetalae</taxon>
        <taxon>rosids</taxon>
        <taxon>fabids</taxon>
        <taxon>Cucurbitales</taxon>
        <taxon>Cucurbitaceae</taxon>
        <taxon>Momordiceae</taxon>
        <taxon>Momordica</taxon>
    </lineage>
</organism>
<proteinExistence type="predicted"/>
<dbReference type="RefSeq" id="XP_022150415.1">
    <property type="nucleotide sequence ID" value="XM_022294723.1"/>
</dbReference>
<name>A0A6J1D8E6_MOMCH</name>
<evidence type="ECO:0000256" key="1">
    <source>
        <dbReference type="SAM" id="MobiDB-lite"/>
    </source>
</evidence>
<sequence>MYFMALLQPSEPTTKRTPTTRIAKMLRPKMQPMPTANVVPGKGLRLSERRKRRHPYVSVYTDSEDEDLMNLKYKMLRSQRDCNSKKVLSLILDNEPSSSEDETSQDDIGNGNDIEDTDVDDIQNDDEGEGEGELEPESEDESEEDEQEDEGEEDDDNKRGEIK</sequence>
<dbReference type="Proteomes" id="UP000504603">
    <property type="component" value="Unplaced"/>
</dbReference>
<gene>
    <name evidence="3" type="primary">LOC111018576</name>
</gene>
<evidence type="ECO:0000313" key="3">
    <source>
        <dbReference type="RefSeq" id="XP_022150415.1"/>
    </source>
</evidence>
<accession>A0A6J1D8E6</accession>
<evidence type="ECO:0000313" key="2">
    <source>
        <dbReference type="Proteomes" id="UP000504603"/>
    </source>
</evidence>